<comment type="caution">
    <text evidence="1">The sequence shown here is derived from an EMBL/GenBank/DDBJ whole genome shotgun (WGS) entry which is preliminary data.</text>
</comment>
<organism evidence="1 2">
    <name type="scientific">Toxocara canis</name>
    <name type="common">Canine roundworm</name>
    <dbReference type="NCBI Taxonomy" id="6265"/>
    <lineage>
        <taxon>Eukaryota</taxon>
        <taxon>Metazoa</taxon>
        <taxon>Ecdysozoa</taxon>
        <taxon>Nematoda</taxon>
        <taxon>Chromadorea</taxon>
        <taxon>Rhabditida</taxon>
        <taxon>Spirurina</taxon>
        <taxon>Ascaridomorpha</taxon>
        <taxon>Ascaridoidea</taxon>
        <taxon>Toxocaridae</taxon>
        <taxon>Toxocara</taxon>
    </lineage>
</organism>
<dbReference type="Proteomes" id="UP000031036">
    <property type="component" value="Unassembled WGS sequence"/>
</dbReference>
<feature type="non-terminal residue" evidence="1">
    <location>
        <position position="1"/>
    </location>
</feature>
<feature type="non-terminal residue" evidence="1">
    <location>
        <position position="100"/>
    </location>
</feature>
<protein>
    <submittedName>
        <fullName evidence="1">Uncharacterized protein</fullName>
    </submittedName>
</protein>
<dbReference type="AlphaFoldDB" id="A0A0B2VXY1"/>
<keyword evidence="2" id="KW-1185">Reference proteome</keyword>
<evidence type="ECO:0000313" key="1">
    <source>
        <dbReference type="EMBL" id="KHN86538.1"/>
    </source>
</evidence>
<evidence type="ECO:0000313" key="2">
    <source>
        <dbReference type="Proteomes" id="UP000031036"/>
    </source>
</evidence>
<dbReference type="EMBL" id="JPKZ01000593">
    <property type="protein sequence ID" value="KHN86538.1"/>
    <property type="molecule type" value="Genomic_DNA"/>
</dbReference>
<gene>
    <name evidence="1" type="ORF">Tcan_00719</name>
</gene>
<name>A0A0B2VXY1_TOXCA</name>
<reference evidence="1 2" key="1">
    <citation type="submission" date="2014-11" db="EMBL/GenBank/DDBJ databases">
        <title>Genetic blueprint of the zoonotic pathogen Toxocara canis.</title>
        <authorList>
            <person name="Zhu X.-Q."/>
            <person name="Korhonen P.K."/>
            <person name="Cai H."/>
            <person name="Young N.D."/>
            <person name="Nejsum P."/>
            <person name="von Samson-Himmelstjerna G."/>
            <person name="Boag P.R."/>
            <person name="Tan P."/>
            <person name="Li Q."/>
            <person name="Min J."/>
            <person name="Yang Y."/>
            <person name="Wang X."/>
            <person name="Fang X."/>
            <person name="Hall R.S."/>
            <person name="Hofmann A."/>
            <person name="Sternberg P.W."/>
            <person name="Jex A.R."/>
            <person name="Gasser R.B."/>
        </authorList>
    </citation>
    <scope>NUCLEOTIDE SEQUENCE [LARGE SCALE GENOMIC DNA]</scope>
    <source>
        <strain evidence="1">PN_DK_2014</strain>
    </source>
</reference>
<accession>A0A0B2VXY1</accession>
<sequence length="100" mass="11320">LQTSNDGERKQAWSEAVLLNQYTTEALSIRFWLLADTYTWLLFLIDFDDETFIFVWTTLATVSSTVANYSCVILSFDSRAGTVPLIDPAKVVHYSETCPS</sequence>
<proteinExistence type="predicted"/>